<keyword evidence="2" id="KW-0472">Membrane</keyword>
<sequence length="394" mass="44124">MSETTESIHSSKLQVASPPGIPEQLSFDRVINNGTCPPCTLRDFMDYLLYIEHAAEHLQFFMWFRGYVKKFEFLPRSDKALSPEWTHQNQKDALDEWKKLQANIQKQIPNTTVNEVLKGTMFSKESSAGVPCAGFDSGNPFATPPTSSHVTIQPFRKEIEHIIQTYIAEESPRELNISSGQRKTLLKALEATTHPSAFSRVISDVESVLRNQLHPNFIRWTICNGNRPRVMFARGLGITLTLAGVSIELLLTLSDVGRGYRALGAIALVIGTATLIAAAKGMCVVLHGMHHRHLRPWELFTDAEADKDPGGGAYSMRESVDSVQSANSYEDAPWVVSYQKRNIVRKIFDREIRVQEPALKQIQDMIFVQSMLIAFAVSLLITAIFVAVPKHGYI</sequence>
<dbReference type="InterPro" id="IPR044926">
    <property type="entry name" value="RGS_subdomain_2"/>
</dbReference>
<proteinExistence type="predicted"/>
<dbReference type="PANTHER" id="PTHR39466:SF1">
    <property type="entry name" value="RGS DOMAIN-CONTAINING PROTEIN"/>
    <property type="match status" value="1"/>
</dbReference>
<reference evidence="4" key="1">
    <citation type="submission" date="2019-07" db="EMBL/GenBank/DDBJ databases">
        <title>Hyphodiscus hymeniophilus genome sequencing and assembly.</title>
        <authorList>
            <person name="Kramer G."/>
            <person name="Nodwell J."/>
        </authorList>
    </citation>
    <scope>NUCLEOTIDE SEQUENCE</scope>
    <source>
        <strain evidence="4">ATCC 34498</strain>
    </source>
</reference>
<evidence type="ECO:0000256" key="1">
    <source>
        <dbReference type="SAM" id="MobiDB-lite"/>
    </source>
</evidence>
<keyword evidence="2" id="KW-1133">Transmembrane helix</keyword>
<dbReference type="AlphaFoldDB" id="A0A9P6VCA6"/>
<comment type="caution">
    <text evidence="4">The sequence shown here is derived from an EMBL/GenBank/DDBJ whole genome shotgun (WGS) entry which is preliminary data.</text>
</comment>
<evidence type="ECO:0000313" key="5">
    <source>
        <dbReference type="Proteomes" id="UP000785200"/>
    </source>
</evidence>
<accession>A0A9P6VCA6</accession>
<organism evidence="4 5">
    <name type="scientific">Hyphodiscus hymeniophilus</name>
    <dbReference type="NCBI Taxonomy" id="353542"/>
    <lineage>
        <taxon>Eukaryota</taxon>
        <taxon>Fungi</taxon>
        <taxon>Dikarya</taxon>
        <taxon>Ascomycota</taxon>
        <taxon>Pezizomycotina</taxon>
        <taxon>Leotiomycetes</taxon>
        <taxon>Helotiales</taxon>
        <taxon>Hyphodiscaceae</taxon>
        <taxon>Hyphodiscus</taxon>
    </lineage>
</organism>
<feature type="transmembrane region" description="Helical" evidence="2">
    <location>
        <begin position="366"/>
        <end position="388"/>
    </location>
</feature>
<dbReference type="Pfam" id="PF00615">
    <property type="entry name" value="RGS"/>
    <property type="match status" value="1"/>
</dbReference>
<dbReference type="InterPro" id="IPR036305">
    <property type="entry name" value="RGS_sf"/>
</dbReference>
<keyword evidence="5" id="KW-1185">Reference proteome</keyword>
<protein>
    <recommendedName>
        <fullName evidence="3">RGS domain-containing protein</fullName>
    </recommendedName>
</protein>
<dbReference type="Gene3D" id="1.10.167.10">
    <property type="entry name" value="Regulator of G-protein Signalling 4, domain 2"/>
    <property type="match status" value="1"/>
</dbReference>
<name>A0A9P6VCA6_9HELO</name>
<feature type="region of interest" description="Disordered" evidence="1">
    <location>
        <begin position="1"/>
        <end position="20"/>
    </location>
</feature>
<feature type="transmembrane region" description="Helical" evidence="2">
    <location>
        <begin position="263"/>
        <end position="289"/>
    </location>
</feature>
<feature type="compositionally biased region" description="Polar residues" evidence="1">
    <location>
        <begin position="1"/>
        <end position="14"/>
    </location>
</feature>
<dbReference type="Proteomes" id="UP000785200">
    <property type="component" value="Unassembled WGS sequence"/>
</dbReference>
<dbReference type="EMBL" id="VNKQ01000019">
    <property type="protein sequence ID" value="KAG0645317.1"/>
    <property type="molecule type" value="Genomic_DNA"/>
</dbReference>
<gene>
    <name evidence="4" type="ORF">D0Z07_8832</name>
</gene>
<evidence type="ECO:0000259" key="3">
    <source>
        <dbReference type="Pfam" id="PF00615"/>
    </source>
</evidence>
<feature type="domain" description="RGS" evidence="3">
    <location>
        <begin position="155"/>
        <end position="219"/>
    </location>
</feature>
<feature type="transmembrane region" description="Helical" evidence="2">
    <location>
        <begin position="231"/>
        <end position="251"/>
    </location>
</feature>
<dbReference type="OrthoDB" id="3232309at2759"/>
<evidence type="ECO:0000256" key="2">
    <source>
        <dbReference type="SAM" id="Phobius"/>
    </source>
</evidence>
<keyword evidence="2" id="KW-0812">Transmembrane</keyword>
<dbReference type="SUPFAM" id="SSF48097">
    <property type="entry name" value="Regulator of G-protein signaling, RGS"/>
    <property type="match status" value="1"/>
</dbReference>
<evidence type="ECO:0000313" key="4">
    <source>
        <dbReference type="EMBL" id="KAG0645317.1"/>
    </source>
</evidence>
<dbReference type="InterPro" id="IPR016137">
    <property type="entry name" value="RGS"/>
</dbReference>
<dbReference type="PANTHER" id="PTHR39466">
    <property type="entry name" value="RGS DOMAIN-CONTAINING PROTEIN"/>
    <property type="match status" value="1"/>
</dbReference>